<dbReference type="STRING" id="330214.NIDE4127"/>
<dbReference type="Pfam" id="PF00013">
    <property type="entry name" value="KH_1"/>
    <property type="match status" value="1"/>
</dbReference>
<dbReference type="SUPFAM" id="SSF50249">
    <property type="entry name" value="Nucleic acid-binding proteins"/>
    <property type="match status" value="1"/>
</dbReference>
<dbReference type="KEGG" id="nde:NIDE4127"/>
<dbReference type="PROSITE" id="PS50126">
    <property type="entry name" value="S1"/>
    <property type="match status" value="1"/>
</dbReference>
<dbReference type="Gene3D" id="2.40.50.140">
    <property type="entry name" value="Nucleic acid-binding proteins"/>
    <property type="match status" value="1"/>
</dbReference>
<evidence type="ECO:0000256" key="2">
    <source>
        <dbReference type="ARBA" id="ARBA00007404"/>
    </source>
</evidence>
<feature type="domain" description="S1 motif" evidence="11">
    <location>
        <begin position="619"/>
        <end position="687"/>
    </location>
</feature>
<dbReference type="HAMAP" id="MF_01595">
    <property type="entry name" value="PNPase"/>
    <property type="match status" value="1"/>
</dbReference>
<feature type="binding site" evidence="9">
    <location>
        <position position="489"/>
    </location>
    <ligand>
        <name>Mg(2+)</name>
        <dbReference type="ChEBI" id="CHEBI:18420"/>
    </ligand>
</feature>
<organism evidence="12 13">
    <name type="scientific">Nitrospira defluvii</name>
    <dbReference type="NCBI Taxonomy" id="330214"/>
    <lineage>
        <taxon>Bacteria</taxon>
        <taxon>Pseudomonadati</taxon>
        <taxon>Nitrospirota</taxon>
        <taxon>Nitrospiria</taxon>
        <taxon>Nitrospirales</taxon>
        <taxon>Nitrospiraceae</taxon>
        <taxon>Nitrospira</taxon>
    </lineage>
</organism>
<comment type="cofactor">
    <cofactor evidence="9">
        <name>Mg(2+)</name>
        <dbReference type="ChEBI" id="CHEBI:18420"/>
    </cofactor>
</comment>
<keyword evidence="3 9" id="KW-0963">Cytoplasm</keyword>
<dbReference type="InterPro" id="IPR004087">
    <property type="entry name" value="KH_dom"/>
</dbReference>
<reference evidence="12 13" key="1">
    <citation type="journal article" date="2010" name="Proc. Natl. Acad. Sci. U.S.A.">
        <title>A Nitrospira metagenome illuminates the physiology and evolution of globally important nitrite-oxidizing bacteria.</title>
        <authorList>
            <person name="Lucker S."/>
            <person name="Wagner M."/>
            <person name="Maixner F."/>
            <person name="Pelletier E."/>
            <person name="Koch H."/>
            <person name="Vacherie B."/>
            <person name="Rattei T."/>
            <person name="Sinninghe Damste J."/>
            <person name="Spieck E."/>
            <person name="Le Paslier D."/>
            <person name="Daims H."/>
        </authorList>
    </citation>
    <scope>NUCLEOTIDE SEQUENCE [LARGE SCALE GENOMIC DNA]</scope>
</reference>
<dbReference type="AlphaFoldDB" id="D8P8G3"/>
<dbReference type="GO" id="GO:0006396">
    <property type="term" value="P:RNA processing"/>
    <property type="evidence" value="ECO:0007669"/>
    <property type="project" value="InterPro"/>
</dbReference>
<dbReference type="CDD" id="cd02393">
    <property type="entry name" value="KH-I_PNPase"/>
    <property type="match status" value="1"/>
</dbReference>
<dbReference type="FunFam" id="2.40.50.140:FF:000023">
    <property type="entry name" value="Polyribonucleotide nucleotidyltransferase"/>
    <property type="match status" value="1"/>
</dbReference>
<dbReference type="CDD" id="cd11364">
    <property type="entry name" value="RNase_PH_PNPase_2"/>
    <property type="match status" value="1"/>
</dbReference>
<dbReference type="Pfam" id="PF00575">
    <property type="entry name" value="S1"/>
    <property type="match status" value="1"/>
</dbReference>
<evidence type="ECO:0000256" key="5">
    <source>
        <dbReference type="ARBA" id="ARBA00022695"/>
    </source>
</evidence>
<dbReference type="eggNOG" id="COG1185">
    <property type="taxonomic scope" value="Bacteria"/>
</dbReference>
<evidence type="ECO:0000313" key="13">
    <source>
        <dbReference type="Proteomes" id="UP000001660"/>
    </source>
</evidence>
<evidence type="ECO:0000256" key="9">
    <source>
        <dbReference type="HAMAP-Rule" id="MF_01595"/>
    </source>
</evidence>
<evidence type="ECO:0000313" key="12">
    <source>
        <dbReference type="EMBL" id="CBK43795.1"/>
    </source>
</evidence>
<keyword evidence="5 9" id="KW-0548">Nucleotidyltransferase</keyword>
<evidence type="ECO:0000256" key="8">
    <source>
        <dbReference type="ARBA" id="ARBA00022884"/>
    </source>
</evidence>
<dbReference type="InterPro" id="IPR012162">
    <property type="entry name" value="PNPase"/>
</dbReference>
<dbReference type="GO" id="GO:0005829">
    <property type="term" value="C:cytosol"/>
    <property type="evidence" value="ECO:0007669"/>
    <property type="project" value="UniProtKB-ARBA"/>
</dbReference>
<evidence type="ECO:0000256" key="10">
    <source>
        <dbReference type="SAM" id="MobiDB-lite"/>
    </source>
</evidence>
<dbReference type="HOGENOM" id="CLU_004217_2_2_0"/>
<keyword evidence="13" id="KW-1185">Reference proteome</keyword>
<dbReference type="InterPro" id="IPR012340">
    <property type="entry name" value="NA-bd_OB-fold"/>
</dbReference>
<evidence type="ECO:0000256" key="7">
    <source>
        <dbReference type="ARBA" id="ARBA00022842"/>
    </source>
</evidence>
<dbReference type="SUPFAM" id="SSF55666">
    <property type="entry name" value="Ribonuclease PH domain 2-like"/>
    <property type="match status" value="2"/>
</dbReference>
<dbReference type="Pfam" id="PF03725">
    <property type="entry name" value="RNase_PH_C"/>
    <property type="match status" value="1"/>
</dbReference>
<dbReference type="FunFam" id="3.30.230.70:FF:000002">
    <property type="entry name" value="Polyribonucleotide nucleotidyltransferase"/>
    <property type="match status" value="1"/>
</dbReference>
<evidence type="ECO:0000256" key="3">
    <source>
        <dbReference type="ARBA" id="ARBA00022490"/>
    </source>
</evidence>
<dbReference type="EMBL" id="FP929003">
    <property type="protein sequence ID" value="CBK43795.1"/>
    <property type="molecule type" value="Genomic_DNA"/>
</dbReference>
<dbReference type="InterPro" id="IPR020568">
    <property type="entry name" value="Ribosomal_Su5_D2-typ_SF"/>
</dbReference>
<dbReference type="SUPFAM" id="SSF54211">
    <property type="entry name" value="Ribosomal protein S5 domain 2-like"/>
    <property type="match status" value="2"/>
</dbReference>
<dbReference type="InterPro" id="IPR036345">
    <property type="entry name" value="ExoRNase_PH_dom2_sf"/>
</dbReference>
<evidence type="ECO:0000256" key="1">
    <source>
        <dbReference type="ARBA" id="ARBA00004496"/>
    </source>
</evidence>
<keyword evidence="6 9" id="KW-0479">Metal-binding</keyword>
<dbReference type="PANTHER" id="PTHR11252">
    <property type="entry name" value="POLYRIBONUCLEOTIDE NUCLEOTIDYLTRANSFERASE"/>
    <property type="match status" value="1"/>
</dbReference>
<dbReference type="FunFam" id="3.30.1370.10:FF:000001">
    <property type="entry name" value="Polyribonucleotide nucleotidyltransferase"/>
    <property type="match status" value="1"/>
</dbReference>
<dbReference type="InterPro" id="IPR036456">
    <property type="entry name" value="PNPase_PH_RNA-bd_sf"/>
</dbReference>
<dbReference type="FunFam" id="3.30.230.70:FF:000001">
    <property type="entry name" value="Polyribonucleotide nucleotidyltransferase"/>
    <property type="match status" value="1"/>
</dbReference>
<dbReference type="Gene3D" id="3.30.230.70">
    <property type="entry name" value="GHMP Kinase, N-terminal domain"/>
    <property type="match status" value="2"/>
</dbReference>
<dbReference type="InterPro" id="IPR004088">
    <property type="entry name" value="KH_dom_type_1"/>
</dbReference>
<evidence type="ECO:0000259" key="11">
    <source>
        <dbReference type="PROSITE" id="PS50126"/>
    </source>
</evidence>
<dbReference type="InterPro" id="IPR003029">
    <property type="entry name" value="S1_domain"/>
</dbReference>
<dbReference type="InterPro" id="IPR001247">
    <property type="entry name" value="ExoRNase_PH_dom1"/>
</dbReference>
<feature type="binding site" evidence="9">
    <location>
        <position position="483"/>
    </location>
    <ligand>
        <name>Mg(2+)</name>
        <dbReference type="ChEBI" id="CHEBI:18420"/>
    </ligand>
</feature>
<protein>
    <recommendedName>
        <fullName evidence="9">Polyribonucleotide nucleotidyltransferase</fullName>
        <ecNumber evidence="9">2.7.7.8</ecNumber>
    </recommendedName>
    <alternativeName>
        <fullName evidence="9">Polynucleotide phosphorylase</fullName>
        <shortName evidence="9">PNPase</shortName>
    </alternativeName>
</protein>
<name>D8P8G3_9BACT</name>
<comment type="subcellular location">
    <subcellularLocation>
        <location evidence="1 9">Cytoplasm</location>
    </subcellularLocation>
</comment>
<dbReference type="SMART" id="SM00322">
    <property type="entry name" value="KH"/>
    <property type="match status" value="1"/>
</dbReference>
<dbReference type="SMART" id="SM00316">
    <property type="entry name" value="S1"/>
    <property type="match status" value="1"/>
</dbReference>
<dbReference type="GO" id="GO:0003723">
    <property type="term" value="F:RNA binding"/>
    <property type="evidence" value="ECO:0007669"/>
    <property type="project" value="UniProtKB-UniRule"/>
</dbReference>
<sequence>MKHVVDIELAGRRLTLETGRIAKQADGAIWATYGDTVVLATAVASQNAKPGVDFLPLTVDYQEKTYAAGKIPGGYFKREGRPSEREVLTSRLIDRPLRPLFPEGYYFETQVIASVLSADKTGVSDVIGIIAASAALAVSSIPFNGPIAGVKIGRVNGQFVVNPDLETLETSDLHLVVAGTADAVMMVEAGANELPEATMLEAIELAHSEIKKIVAKIEELRKLVGKVKRVVVQEAIDAALTEQVRALVAGPIREAILIPNKSARQERLDQVLAETVAKLKSDEPNRDRHVKIIFHGLEYTEVRNMILEKRVRADGRGPADIRPITCEVGVLPRAHGSAVFTRGETQSLAVVTLGTTDDEQRIDALEGEYMRTFMLHYNFPPFSVGEARPLRSPGRREVGHGALAERALKSIIPGKDKFPYTVRIVSEILESNGSSSMATVCGGTLALLDAGVPIKEPVAGIAMGLIKEGDQVLVLSDILGLEDHLGDMDFKVTGTKNGVTALQMDIKIGGITAGLMREALAQAKAGRLHILGCMAQALTEPRTKLSAFAPRIFPMKIKQDKIRDVIGPGGKMIRSIIAETGVKINVEDTGDVTIASSDEASAQKAIDMIKRLTEEVEVGKIYLGTVRKIMDFGAFVEVLPGTDGLVHISQLAHHRVKAVTDEVSEGDQVMVKVLEIDKQGKIRLSRKEAMPAPAGSPATEPTPAG</sequence>
<dbReference type="NCBIfam" id="NF008805">
    <property type="entry name" value="PRK11824.1"/>
    <property type="match status" value="1"/>
</dbReference>
<dbReference type="GO" id="GO:0004654">
    <property type="term" value="F:polyribonucleotide nucleotidyltransferase activity"/>
    <property type="evidence" value="ECO:0007669"/>
    <property type="project" value="UniProtKB-UniRule"/>
</dbReference>
<feature type="region of interest" description="Disordered" evidence="10">
    <location>
        <begin position="685"/>
        <end position="705"/>
    </location>
</feature>
<dbReference type="InterPro" id="IPR027408">
    <property type="entry name" value="PNPase/RNase_PH_dom_sf"/>
</dbReference>
<comment type="catalytic activity">
    <reaction evidence="9">
        <text>RNA(n+1) + phosphate = RNA(n) + a ribonucleoside 5'-diphosphate</text>
        <dbReference type="Rhea" id="RHEA:22096"/>
        <dbReference type="Rhea" id="RHEA-COMP:14527"/>
        <dbReference type="Rhea" id="RHEA-COMP:17342"/>
        <dbReference type="ChEBI" id="CHEBI:43474"/>
        <dbReference type="ChEBI" id="CHEBI:57930"/>
        <dbReference type="ChEBI" id="CHEBI:140395"/>
        <dbReference type="EC" id="2.7.7.8"/>
    </reaction>
</comment>
<dbReference type="Proteomes" id="UP000001660">
    <property type="component" value="Chromosome"/>
</dbReference>
<comment type="similarity">
    <text evidence="2 9">Belongs to the polyribonucleotide nucleotidyltransferase family.</text>
</comment>
<keyword evidence="4 9" id="KW-0808">Transferase</keyword>
<gene>
    <name evidence="9 12" type="primary">pnp</name>
    <name evidence="12" type="ORF">NIDE4127</name>
</gene>
<dbReference type="EC" id="2.7.7.8" evidence="9"/>
<dbReference type="InterPro" id="IPR015848">
    <property type="entry name" value="PNPase_PH_RNA-bd_bac/org-type"/>
</dbReference>
<dbReference type="GO" id="GO:0000175">
    <property type="term" value="F:3'-5'-RNA exonuclease activity"/>
    <property type="evidence" value="ECO:0007669"/>
    <property type="project" value="TreeGrafter"/>
</dbReference>
<dbReference type="OrthoDB" id="9804305at2"/>
<dbReference type="PIRSF" id="PIRSF005499">
    <property type="entry name" value="PNPase"/>
    <property type="match status" value="1"/>
</dbReference>
<dbReference type="Gene3D" id="3.30.1370.10">
    <property type="entry name" value="K Homology domain, type 1"/>
    <property type="match status" value="1"/>
</dbReference>
<dbReference type="PROSITE" id="PS50084">
    <property type="entry name" value="KH_TYPE_1"/>
    <property type="match status" value="1"/>
</dbReference>
<dbReference type="CDD" id="cd04472">
    <property type="entry name" value="S1_PNPase"/>
    <property type="match status" value="1"/>
</dbReference>
<dbReference type="InterPro" id="IPR015847">
    <property type="entry name" value="ExoRNase_PH_dom2"/>
</dbReference>
<dbReference type="InterPro" id="IPR036612">
    <property type="entry name" value="KH_dom_type_1_sf"/>
</dbReference>
<dbReference type="Pfam" id="PF01138">
    <property type="entry name" value="RNase_PH"/>
    <property type="match status" value="2"/>
</dbReference>
<dbReference type="SUPFAM" id="SSF46915">
    <property type="entry name" value="Polynucleotide phosphorylase/guanosine pentaphosphate synthase (PNPase/GPSI), domain 3"/>
    <property type="match status" value="1"/>
</dbReference>
<dbReference type="NCBIfam" id="TIGR03591">
    <property type="entry name" value="polynuc_phos"/>
    <property type="match status" value="1"/>
</dbReference>
<dbReference type="PANTHER" id="PTHR11252:SF0">
    <property type="entry name" value="POLYRIBONUCLEOTIDE NUCLEOTIDYLTRANSFERASE 1, MITOCHONDRIAL"/>
    <property type="match status" value="1"/>
</dbReference>
<comment type="function">
    <text evidence="9">Involved in mRNA degradation. Catalyzes the phosphorolysis of single-stranded polyribonucleotides processively in the 3'- to 5'-direction.</text>
</comment>
<keyword evidence="8 9" id="KW-0694">RNA-binding</keyword>
<proteinExistence type="inferred from homology"/>
<accession>D8P8G3</accession>
<evidence type="ECO:0000256" key="4">
    <source>
        <dbReference type="ARBA" id="ARBA00022679"/>
    </source>
</evidence>
<dbReference type="GO" id="GO:0006402">
    <property type="term" value="P:mRNA catabolic process"/>
    <property type="evidence" value="ECO:0007669"/>
    <property type="project" value="UniProtKB-UniRule"/>
</dbReference>
<dbReference type="GO" id="GO:0000287">
    <property type="term" value="F:magnesium ion binding"/>
    <property type="evidence" value="ECO:0007669"/>
    <property type="project" value="UniProtKB-UniRule"/>
</dbReference>
<keyword evidence="7 9" id="KW-0460">Magnesium</keyword>
<evidence type="ECO:0000256" key="6">
    <source>
        <dbReference type="ARBA" id="ARBA00022723"/>
    </source>
</evidence>
<dbReference type="CDD" id="cd11363">
    <property type="entry name" value="RNase_PH_PNPase_1"/>
    <property type="match status" value="1"/>
</dbReference>
<dbReference type="Pfam" id="PF03726">
    <property type="entry name" value="PNPase"/>
    <property type="match status" value="1"/>
</dbReference>
<dbReference type="SUPFAM" id="SSF54791">
    <property type="entry name" value="Eukaryotic type KH-domain (KH-domain type I)"/>
    <property type="match status" value="1"/>
</dbReference>